<dbReference type="RefSeq" id="WP_109745621.1">
    <property type="nucleotide sequence ID" value="NZ_QGGO01000052.1"/>
</dbReference>
<gene>
    <name evidence="1" type="ORF">LV89_04932</name>
</gene>
<dbReference type="AlphaFoldDB" id="A0A316DD17"/>
<comment type="caution">
    <text evidence="1">The sequence shown here is derived from an EMBL/GenBank/DDBJ whole genome shotgun (WGS) entry which is preliminary data.</text>
</comment>
<evidence type="ECO:0000313" key="1">
    <source>
        <dbReference type="EMBL" id="PWK16117.1"/>
    </source>
</evidence>
<organism evidence="1 2">
    <name type="scientific">Arcicella aurantiaca</name>
    <dbReference type="NCBI Taxonomy" id="591202"/>
    <lineage>
        <taxon>Bacteria</taxon>
        <taxon>Pseudomonadati</taxon>
        <taxon>Bacteroidota</taxon>
        <taxon>Cytophagia</taxon>
        <taxon>Cytophagales</taxon>
        <taxon>Flectobacillaceae</taxon>
        <taxon>Arcicella</taxon>
    </lineage>
</organism>
<accession>A0A316DD17</accession>
<evidence type="ECO:0008006" key="3">
    <source>
        <dbReference type="Google" id="ProtNLM"/>
    </source>
</evidence>
<name>A0A316DD17_9BACT</name>
<dbReference type="OrthoDB" id="883052at2"/>
<keyword evidence="2" id="KW-1185">Reference proteome</keyword>
<protein>
    <recommendedName>
        <fullName evidence="3">DUF3846 domain-containing protein</fullName>
    </recommendedName>
</protein>
<proteinExistence type="predicted"/>
<dbReference type="Proteomes" id="UP000245489">
    <property type="component" value="Unassembled WGS sequence"/>
</dbReference>
<reference evidence="1 2" key="1">
    <citation type="submission" date="2018-05" db="EMBL/GenBank/DDBJ databases">
        <title>Genomic Encyclopedia of Archaeal and Bacterial Type Strains, Phase II (KMG-II): from individual species to whole genera.</title>
        <authorList>
            <person name="Goeker M."/>
        </authorList>
    </citation>
    <scope>NUCLEOTIDE SEQUENCE [LARGE SCALE GENOMIC DNA]</scope>
    <source>
        <strain evidence="1 2">DSM 22214</strain>
    </source>
</reference>
<sequence length="138" mass="15621">MKQIQGIFIDVKNQIISEKTILRGLTPIYELLNCQIVDIIHLSENSGIYVDDEGLLVAEDKVEGYFKINGKGQFYAGSGLLLGFDESGEDISSTLTVEEVKQFITFYSPEQVPKEAKEPQMIFMTLEEYEIFKKNNNG</sequence>
<dbReference type="EMBL" id="QGGO01000052">
    <property type="protein sequence ID" value="PWK16117.1"/>
    <property type="molecule type" value="Genomic_DNA"/>
</dbReference>
<evidence type="ECO:0000313" key="2">
    <source>
        <dbReference type="Proteomes" id="UP000245489"/>
    </source>
</evidence>